<dbReference type="GeneID" id="109707653"/>
<proteinExistence type="predicted"/>
<dbReference type="CDD" id="cd14066">
    <property type="entry name" value="STKc_IRAK"/>
    <property type="match status" value="1"/>
</dbReference>
<evidence type="ECO:0000259" key="4">
    <source>
        <dbReference type="PROSITE" id="PS50011"/>
    </source>
</evidence>
<feature type="domain" description="Protein kinase" evidence="4">
    <location>
        <begin position="136"/>
        <end position="418"/>
    </location>
</feature>
<gene>
    <name evidence="8" type="primary">LOC109707653</name>
    <name evidence="5" type="ORF">ACMD2_10974</name>
</gene>
<keyword evidence="5" id="KW-0675">Receptor</keyword>
<feature type="transmembrane region" description="Helical" evidence="2">
    <location>
        <begin position="78"/>
        <end position="106"/>
    </location>
</feature>
<dbReference type="EMBL" id="LSRQ01002699">
    <property type="protein sequence ID" value="OAY73442.1"/>
    <property type="molecule type" value="Genomic_DNA"/>
</dbReference>
<keyword evidence="3" id="KW-0732">Signal</keyword>
<dbReference type="GO" id="GO:0005524">
    <property type="term" value="F:ATP binding"/>
    <property type="evidence" value="ECO:0007669"/>
    <property type="project" value="InterPro"/>
</dbReference>
<dbReference type="Gramene" id="Aco015072.1.mrna1">
    <property type="protein sequence ID" value="Aco015072.1.mrna1"/>
    <property type="gene ID" value="Aco015072.1.path1"/>
</dbReference>
<name>A0A199V8L5_ANACO</name>
<evidence type="ECO:0000313" key="7">
    <source>
        <dbReference type="Proteomes" id="UP000515123"/>
    </source>
</evidence>
<keyword evidence="2" id="KW-0472">Membrane</keyword>
<feature type="chain" id="PRO_5044554536" evidence="3">
    <location>
        <begin position="34"/>
        <end position="418"/>
    </location>
</feature>
<dbReference type="GO" id="GO:0004672">
    <property type="term" value="F:protein kinase activity"/>
    <property type="evidence" value="ECO:0007669"/>
    <property type="project" value="InterPro"/>
</dbReference>
<dbReference type="GO" id="GO:0016020">
    <property type="term" value="C:membrane"/>
    <property type="evidence" value="ECO:0007669"/>
    <property type="project" value="TreeGrafter"/>
</dbReference>
<sequence length="418" mass="46738">MEWRSKIPRKTLALQTLLILLFSISCSLQPTSPQPLHSEPLFSQTSTSPPPPPPPPPPSNSTPLTPTTNTNALHIRRILFGVLFGSITGFVCALIVLFLVHLFVLYANRTPVLKGPVVFSPQISPKPLRLALSGEIPSTQLLGLSSNGKYYKLALDNELTVAVKWLEPNCFPLPNSNSEKRRVQQKLEWLARVKHRNVMSMRAYFREKDRFLLVYDYNPSGSLEDLMKKVRSQQVSIGWDERNRIAAGIAKGLRYLHFECNPRILHCNLKPSNVMVDEGFEPRLGDCGLKRLVMAGNFDVAASAHYVAPECYQSTRYTDKSDVYSFGMILAVLLTGRDPSDPFFVGESGRGGLARWLRHLQQAGEVREALDKSILVNEGEEDEMLMAIRIALVCLSDLPADRPSSDELVAMLAQLHSF</sequence>
<organism evidence="5 6">
    <name type="scientific">Ananas comosus</name>
    <name type="common">Pineapple</name>
    <name type="synonym">Ananas ananas</name>
    <dbReference type="NCBI Taxonomy" id="4615"/>
    <lineage>
        <taxon>Eukaryota</taxon>
        <taxon>Viridiplantae</taxon>
        <taxon>Streptophyta</taxon>
        <taxon>Embryophyta</taxon>
        <taxon>Tracheophyta</taxon>
        <taxon>Spermatophyta</taxon>
        <taxon>Magnoliopsida</taxon>
        <taxon>Liliopsida</taxon>
        <taxon>Poales</taxon>
        <taxon>Bromeliaceae</taxon>
        <taxon>Bromelioideae</taxon>
        <taxon>Ananas</taxon>
    </lineage>
</organism>
<evidence type="ECO:0000313" key="8">
    <source>
        <dbReference type="RefSeq" id="XP_020084687.1"/>
    </source>
</evidence>
<keyword evidence="2" id="KW-0812">Transmembrane</keyword>
<reference evidence="8" key="2">
    <citation type="submission" date="2025-04" db="UniProtKB">
        <authorList>
            <consortium name="RefSeq"/>
        </authorList>
    </citation>
    <scope>IDENTIFICATION</scope>
    <source>
        <tissue evidence="8">Leaf</tissue>
    </source>
</reference>
<dbReference type="PANTHER" id="PTHR48055">
    <property type="entry name" value="LEUCINE-RICH REPEAT RECEPTOR PROTEIN KINASE EMS1"/>
    <property type="match status" value="1"/>
</dbReference>
<keyword evidence="7" id="KW-1185">Reference proteome</keyword>
<dbReference type="SUPFAM" id="SSF56112">
    <property type="entry name" value="Protein kinase-like (PK-like)"/>
    <property type="match status" value="1"/>
</dbReference>
<protein>
    <submittedName>
        <fullName evidence="5 8">Inactive leucine-rich repeat receptor-like protein kinase CORYNE</fullName>
    </submittedName>
</protein>
<dbReference type="RefSeq" id="XP_020084687.1">
    <property type="nucleotide sequence ID" value="XM_020229098.1"/>
</dbReference>
<dbReference type="STRING" id="4615.A0A199V8L5"/>
<dbReference type="InterPro" id="IPR051564">
    <property type="entry name" value="LRR_receptor-like_kinase"/>
</dbReference>
<evidence type="ECO:0000256" key="1">
    <source>
        <dbReference type="SAM" id="MobiDB-lite"/>
    </source>
</evidence>
<dbReference type="PANTHER" id="PTHR48055:SF22">
    <property type="entry name" value="LEUCINE-RICH REPEAT RECEPTOR-LIKE SERINE_THREONINE_TYROSINE-PROTEIN KINASE SOBIR1"/>
    <property type="match status" value="1"/>
</dbReference>
<dbReference type="Gene3D" id="1.10.510.10">
    <property type="entry name" value="Transferase(Phosphotransferase) domain 1"/>
    <property type="match status" value="1"/>
</dbReference>
<dbReference type="Proteomes" id="UP000515123">
    <property type="component" value="Linkage group 1"/>
</dbReference>
<dbReference type="PROSITE" id="PS51257">
    <property type="entry name" value="PROKAR_LIPOPROTEIN"/>
    <property type="match status" value="1"/>
</dbReference>
<dbReference type="PROSITE" id="PS50011">
    <property type="entry name" value="PROTEIN_KINASE_DOM"/>
    <property type="match status" value="1"/>
</dbReference>
<dbReference type="OrthoDB" id="4062651at2759"/>
<feature type="signal peptide" evidence="3">
    <location>
        <begin position="1"/>
        <end position="33"/>
    </location>
</feature>
<dbReference type="Pfam" id="PF00069">
    <property type="entry name" value="Pkinase"/>
    <property type="match status" value="1"/>
</dbReference>
<dbReference type="AlphaFoldDB" id="A0A199V8L5"/>
<dbReference type="InterPro" id="IPR011009">
    <property type="entry name" value="Kinase-like_dom_sf"/>
</dbReference>
<feature type="region of interest" description="Disordered" evidence="1">
    <location>
        <begin position="35"/>
        <end position="67"/>
    </location>
</feature>
<feature type="compositionally biased region" description="Pro residues" evidence="1">
    <location>
        <begin position="48"/>
        <end position="60"/>
    </location>
</feature>
<dbReference type="Gene3D" id="3.30.200.20">
    <property type="entry name" value="Phosphorylase Kinase, domain 1"/>
    <property type="match status" value="1"/>
</dbReference>
<evidence type="ECO:0000313" key="6">
    <source>
        <dbReference type="Proteomes" id="UP000092600"/>
    </source>
</evidence>
<dbReference type="InterPro" id="IPR000719">
    <property type="entry name" value="Prot_kinase_dom"/>
</dbReference>
<keyword evidence="5" id="KW-0418">Kinase</keyword>
<dbReference type="Proteomes" id="UP000092600">
    <property type="component" value="Unassembled WGS sequence"/>
</dbReference>
<keyword evidence="2" id="KW-1133">Transmembrane helix</keyword>
<accession>A0A199V8L5</accession>
<reference evidence="5 6" key="1">
    <citation type="journal article" date="2016" name="DNA Res.">
        <title>The draft genome of MD-2 pineapple using hybrid error correction of long reads.</title>
        <authorList>
            <person name="Redwan R.M."/>
            <person name="Saidin A."/>
            <person name="Kumar S.V."/>
        </authorList>
    </citation>
    <scope>NUCLEOTIDE SEQUENCE [LARGE SCALE GENOMIC DNA]</scope>
    <source>
        <strain evidence="6">cv. MD2</strain>
        <tissue evidence="5">Leaf</tissue>
    </source>
</reference>
<keyword evidence="5" id="KW-0808">Transferase</keyword>
<evidence type="ECO:0000256" key="3">
    <source>
        <dbReference type="SAM" id="SignalP"/>
    </source>
</evidence>
<evidence type="ECO:0000256" key="2">
    <source>
        <dbReference type="SAM" id="Phobius"/>
    </source>
</evidence>
<evidence type="ECO:0000313" key="5">
    <source>
        <dbReference type="EMBL" id="OAY73442.1"/>
    </source>
</evidence>